<dbReference type="InterPro" id="IPR050538">
    <property type="entry name" value="MAP_kinase_kinase_kinase"/>
</dbReference>
<dbReference type="PROSITE" id="PS00107">
    <property type="entry name" value="PROTEIN_KINASE_ATP"/>
    <property type="match status" value="1"/>
</dbReference>
<dbReference type="InterPro" id="IPR000719">
    <property type="entry name" value="Prot_kinase_dom"/>
</dbReference>
<dbReference type="SMART" id="SM00220">
    <property type="entry name" value="S_TKc"/>
    <property type="match status" value="1"/>
</dbReference>
<keyword evidence="3" id="KW-0808">Transferase</keyword>
<reference evidence="11 12" key="1">
    <citation type="submission" date="2024-01" db="EMBL/GenBank/DDBJ databases">
        <authorList>
            <person name="Allen C."/>
            <person name="Tagirdzhanova G."/>
        </authorList>
    </citation>
    <scope>NUCLEOTIDE SEQUENCE [LARGE SCALE GENOMIC DNA]</scope>
</reference>
<evidence type="ECO:0000259" key="10">
    <source>
        <dbReference type="PROSITE" id="PS50011"/>
    </source>
</evidence>
<evidence type="ECO:0000256" key="4">
    <source>
        <dbReference type="ARBA" id="ARBA00022741"/>
    </source>
</evidence>
<evidence type="ECO:0000256" key="5">
    <source>
        <dbReference type="ARBA" id="ARBA00022777"/>
    </source>
</evidence>
<dbReference type="Pfam" id="PF00069">
    <property type="entry name" value="Pkinase"/>
    <property type="match status" value="1"/>
</dbReference>
<dbReference type="Proteomes" id="UP001642405">
    <property type="component" value="Unassembled WGS sequence"/>
</dbReference>
<dbReference type="InterPro" id="IPR011009">
    <property type="entry name" value="Kinase-like_dom_sf"/>
</dbReference>
<keyword evidence="4 9" id="KW-0547">Nucleotide-binding</keyword>
<keyword evidence="5" id="KW-0418">Kinase</keyword>
<proteinExistence type="predicted"/>
<keyword evidence="2" id="KW-0723">Serine/threonine-protein kinase</keyword>
<evidence type="ECO:0000256" key="8">
    <source>
        <dbReference type="ARBA" id="ARBA00048130"/>
    </source>
</evidence>
<evidence type="ECO:0000313" key="12">
    <source>
        <dbReference type="Proteomes" id="UP001642405"/>
    </source>
</evidence>
<dbReference type="PROSITE" id="PS50011">
    <property type="entry name" value="PROTEIN_KINASE_DOM"/>
    <property type="match status" value="1"/>
</dbReference>
<dbReference type="EC" id="2.7.11.24" evidence="1"/>
<dbReference type="EMBL" id="CAWUHB010000003">
    <property type="protein sequence ID" value="CAK7210374.1"/>
    <property type="molecule type" value="Genomic_DNA"/>
</dbReference>
<dbReference type="Gene3D" id="1.10.510.10">
    <property type="entry name" value="Transferase(Phosphotransferase) domain 1"/>
    <property type="match status" value="1"/>
</dbReference>
<gene>
    <name evidence="11" type="ORF">SCUCBS95973_000757</name>
</gene>
<dbReference type="InterPro" id="IPR017441">
    <property type="entry name" value="Protein_kinase_ATP_BS"/>
</dbReference>
<organism evidence="11 12">
    <name type="scientific">Sporothrix curviconia</name>
    <dbReference type="NCBI Taxonomy" id="1260050"/>
    <lineage>
        <taxon>Eukaryota</taxon>
        <taxon>Fungi</taxon>
        <taxon>Dikarya</taxon>
        <taxon>Ascomycota</taxon>
        <taxon>Pezizomycotina</taxon>
        <taxon>Sordariomycetes</taxon>
        <taxon>Sordariomycetidae</taxon>
        <taxon>Ophiostomatales</taxon>
        <taxon>Ophiostomataceae</taxon>
        <taxon>Sporothrix</taxon>
    </lineage>
</organism>
<comment type="caution">
    <text evidence="11">The sequence shown here is derived from an EMBL/GenBank/DDBJ whole genome shotgun (WGS) entry which is preliminary data.</text>
</comment>
<evidence type="ECO:0000256" key="9">
    <source>
        <dbReference type="PROSITE-ProRule" id="PRU10141"/>
    </source>
</evidence>
<evidence type="ECO:0000256" key="2">
    <source>
        <dbReference type="ARBA" id="ARBA00022527"/>
    </source>
</evidence>
<evidence type="ECO:0000313" key="11">
    <source>
        <dbReference type="EMBL" id="CAK7210374.1"/>
    </source>
</evidence>
<evidence type="ECO:0000256" key="1">
    <source>
        <dbReference type="ARBA" id="ARBA00012411"/>
    </source>
</evidence>
<feature type="domain" description="Protein kinase" evidence="10">
    <location>
        <begin position="202"/>
        <end position="456"/>
    </location>
</feature>
<accession>A0ABP0AT99</accession>
<protein>
    <recommendedName>
        <fullName evidence="1">mitogen-activated protein kinase</fullName>
        <ecNumber evidence="1">2.7.11.24</ecNumber>
    </recommendedName>
</protein>
<evidence type="ECO:0000256" key="7">
    <source>
        <dbReference type="ARBA" id="ARBA00047919"/>
    </source>
</evidence>
<comment type="catalytic activity">
    <reaction evidence="8">
        <text>L-seryl-[protein] + ATP = O-phospho-L-seryl-[protein] + ADP + H(+)</text>
        <dbReference type="Rhea" id="RHEA:17989"/>
        <dbReference type="Rhea" id="RHEA-COMP:9863"/>
        <dbReference type="Rhea" id="RHEA-COMP:11604"/>
        <dbReference type="ChEBI" id="CHEBI:15378"/>
        <dbReference type="ChEBI" id="CHEBI:29999"/>
        <dbReference type="ChEBI" id="CHEBI:30616"/>
        <dbReference type="ChEBI" id="CHEBI:83421"/>
        <dbReference type="ChEBI" id="CHEBI:456216"/>
        <dbReference type="EC" id="2.7.11.24"/>
    </reaction>
    <physiologicalReaction direction="left-to-right" evidence="8">
        <dbReference type="Rhea" id="RHEA:17990"/>
    </physiologicalReaction>
</comment>
<dbReference type="InterPro" id="IPR008271">
    <property type="entry name" value="Ser/Thr_kinase_AS"/>
</dbReference>
<sequence length="607" mass="66831">MAHPRTLFYLTPSNDQAVQALHHPENLRFVSLTPNFGEQRLGIGFHVSRVPGRVMARLGRGHNADIILPGRSISAIHVAFEIHPETHAVLLSVRAKRESSVTVAPAEKNGSGEKVEGDCVLSFDTRYNLEIGPYKFKVSWKAGTAAELQALAEAEYKEALKQEQYGRTRDLPTEDNSEKHTWHNTRIHTNNKTGPLFREAPDAIRTFLGEGAFGSVFKTVDLETGHAFAIKVIDLKKHPGGIQHARSAVHAEVKLLQRLKHVNIIELLRTDKWSTDKPEIWMPMRTGTLRQLGEAAKAKELIHSICETALEQILSALDYTAYNGVCHRDVKPGNILYYEESTGSCRYTFQLADFGVAKNQQSAINFGGTSLYAAPEVFDWRLKQTPKVDVWSLFATIIDMLPEAAFPPPLTNNQGVVFSAIQAVASKGEYKFLAPMVREDAQDRASAAQMLVAVFEGRGLTTPRRMIGPIKTLLANNSTYNETPIPAPVSLPMPGPSNAAIASMSRKQAPGNGMPQKATLPLIQYPRVHREKQLKRAARPRANPPPVAAVGKLLTPEGVGAALAAQGPAPKFNKTRQLLGDIAGVGSVRQRPAWLARMEENEHPGRW</sequence>
<dbReference type="PANTHER" id="PTHR48016:SF29">
    <property type="entry name" value="MITOGEN-ACTIVATED PROTEIN KINASE KINASE KINASE 1-RELATED"/>
    <property type="match status" value="1"/>
</dbReference>
<evidence type="ECO:0000256" key="6">
    <source>
        <dbReference type="ARBA" id="ARBA00022840"/>
    </source>
</evidence>
<dbReference type="SUPFAM" id="SSF56112">
    <property type="entry name" value="Protein kinase-like (PK-like)"/>
    <property type="match status" value="1"/>
</dbReference>
<keyword evidence="6 9" id="KW-0067">ATP-binding</keyword>
<keyword evidence="12" id="KW-1185">Reference proteome</keyword>
<evidence type="ECO:0000256" key="3">
    <source>
        <dbReference type="ARBA" id="ARBA00022679"/>
    </source>
</evidence>
<comment type="catalytic activity">
    <reaction evidence="7">
        <text>L-threonyl-[protein] + ATP = O-phospho-L-threonyl-[protein] + ADP + H(+)</text>
        <dbReference type="Rhea" id="RHEA:46608"/>
        <dbReference type="Rhea" id="RHEA-COMP:11060"/>
        <dbReference type="Rhea" id="RHEA-COMP:11605"/>
        <dbReference type="ChEBI" id="CHEBI:15378"/>
        <dbReference type="ChEBI" id="CHEBI:30013"/>
        <dbReference type="ChEBI" id="CHEBI:30616"/>
        <dbReference type="ChEBI" id="CHEBI:61977"/>
        <dbReference type="ChEBI" id="CHEBI:456216"/>
        <dbReference type="EC" id="2.7.11.24"/>
    </reaction>
    <physiologicalReaction direction="left-to-right" evidence="7">
        <dbReference type="Rhea" id="RHEA:46609"/>
    </physiologicalReaction>
</comment>
<dbReference type="PANTHER" id="PTHR48016">
    <property type="entry name" value="MAP KINASE KINASE KINASE SSK2-RELATED-RELATED"/>
    <property type="match status" value="1"/>
</dbReference>
<name>A0ABP0AT99_9PEZI</name>
<dbReference type="PROSITE" id="PS00108">
    <property type="entry name" value="PROTEIN_KINASE_ST"/>
    <property type="match status" value="1"/>
</dbReference>
<dbReference type="CDD" id="cd00060">
    <property type="entry name" value="FHA"/>
    <property type="match status" value="1"/>
</dbReference>
<feature type="binding site" evidence="9">
    <location>
        <position position="231"/>
    </location>
    <ligand>
        <name>ATP</name>
        <dbReference type="ChEBI" id="CHEBI:30616"/>
    </ligand>
</feature>